<dbReference type="Proteomes" id="UP000286045">
    <property type="component" value="Unassembled WGS sequence"/>
</dbReference>
<evidence type="ECO:0000256" key="1">
    <source>
        <dbReference type="SAM" id="Phobius"/>
    </source>
</evidence>
<feature type="transmembrane region" description="Helical" evidence="1">
    <location>
        <begin position="12"/>
        <end position="33"/>
    </location>
</feature>
<keyword evidence="1" id="KW-0812">Transmembrane</keyword>
<dbReference type="AlphaFoldDB" id="A0A439D782"/>
<sequence>MWRVHQVHIRQLFMFDPSTITIVLLRSIALLVYDNRNPSIPFEFGHDGRMASSQQLLRVLTLLIVACAYSVNAEDRSHYQYWYPQYSDYFTAIARNGCSLEIQRYQKGNELGFRFGCENTLTQVQCASAAVIACMLEKTTEDIKANIAAAAVVLGLLPTTLSLAGSSAAEAPAVSPIRAFEYREPIHMLREGTGGFTALFRLSGPWAMTLSGLQYVVVLGATANVIQVSWGLGTQAVISFSSDNPYQPLLWYLFALVIHIFGTITVRLRVRLQSDTGSSPRKAEWGGWSFIPSVWAKVRQEFKLSGHQPITILRIRKEMLMFYLFSWITSTGTIVHIIYGTLIFSGTLFVGTQDAILVVFRYFLSTVVCRVILMMEISGMRQSTKVLQELADENVPLVSRESDA</sequence>
<evidence type="ECO:0000313" key="3">
    <source>
        <dbReference type="Proteomes" id="UP000286045"/>
    </source>
</evidence>
<keyword evidence="1" id="KW-1133">Transmembrane helix</keyword>
<keyword evidence="1" id="KW-0472">Membrane</keyword>
<proteinExistence type="predicted"/>
<protein>
    <submittedName>
        <fullName evidence="2">Uncharacterized protein</fullName>
    </submittedName>
</protein>
<feature type="transmembrane region" description="Helical" evidence="1">
    <location>
        <begin position="355"/>
        <end position="373"/>
    </location>
</feature>
<feature type="transmembrane region" description="Helical" evidence="1">
    <location>
        <begin position="250"/>
        <end position="270"/>
    </location>
</feature>
<organism evidence="2 3">
    <name type="scientific">Xylaria grammica</name>
    <dbReference type="NCBI Taxonomy" id="363999"/>
    <lineage>
        <taxon>Eukaryota</taxon>
        <taxon>Fungi</taxon>
        <taxon>Dikarya</taxon>
        <taxon>Ascomycota</taxon>
        <taxon>Pezizomycotina</taxon>
        <taxon>Sordariomycetes</taxon>
        <taxon>Xylariomycetidae</taxon>
        <taxon>Xylariales</taxon>
        <taxon>Xylariaceae</taxon>
        <taxon>Xylaria</taxon>
    </lineage>
</organism>
<keyword evidence="3" id="KW-1185">Reference proteome</keyword>
<reference evidence="2 3" key="1">
    <citation type="submission" date="2018-12" db="EMBL/GenBank/DDBJ databases">
        <title>Draft genome sequence of Xylaria grammica IHI A82.</title>
        <authorList>
            <person name="Buettner E."/>
            <person name="Kellner H."/>
        </authorList>
    </citation>
    <scope>NUCLEOTIDE SEQUENCE [LARGE SCALE GENOMIC DNA]</scope>
    <source>
        <strain evidence="2 3">IHI A82</strain>
    </source>
</reference>
<evidence type="ECO:0000313" key="2">
    <source>
        <dbReference type="EMBL" id="RWA10268.1"/>
    </source>
</evidence>
<gene>
    <name evidence="2" type="ORF">EKO27_g4817</name>
</gene>
<name>A0A439D782_9PEZI</name>
<accession>A0A439D782</accession>
<feature type="transmembrane region" description="Helical" evidence="1">
    <location>
        <begin position="320"/>
        <end position="343"/>
    </location>
</feature>
<comment type="caution">
    <text evidence="2">The sequence shown here is derived from an EMBL/GenBank/DDBJ whole genome shotgun (WGS) entry which is preliminary data.</text>
</comment>
<feature type="transmembrane region" description="Helical" evidence="1">
    <location>
        <begin position="53"/>
        <end position="71"/>
    </location>
</feature>
<feature type="transmembrane region" description="Helical" evidence="1">
    <location>
        <begin position="206"/>
        <end position="230"/>
    </location>
</feature>
<dbReference type="EMBL" id="RYZI01000120">
    <property type="protein sequence ID" value="RWA10268.1"/>
    <property type="molecule type" value="Genomic_DNA"/>
</dbReference>